<dbReference type="Gene3D" id="3.30.565.10">
    <property type="entry name" value="Histidine kinase-like ATPase, C-terminal domain"/>
    <property type="match status" value="1"/>
</dbReference>
<evidence type="ECO:0000256" key="1">
    <source>
        <dbReference type="ARBA" id="ARBA00000085"/>
    </source>
</evidence>
<dbReference type="Gene3D" id="1.10.287.130">
    <property type="match status" value="1"/>
</dbReference>
<dbReference type="RefSeq" id="WP_192750356.1">
    <property type="nucleotide sequence ID" value="NZ_BAABJL010000011.1"/>
</dbReference>
<evidence type="ECO:0000256" key="6">
    <source>
        <dbReference type="ARBA" id="ARBA00022777"/>
    </source>
</evidence>
<evidence type="ECO:0000256" key="4">
    <source>
        <dbReference type="ARBA" id="ARBA00022553"/>
    </source>
</evidence>
<dbReference type="GO" id="GO:0005886">
    <property type="term" value="C:plasma membrane"/>
    <property type="evidence" value="ECO:0007669"/>
    <property type="project" value="UniProtKB-SubCell"/>
</dbReference>
<dbReference type="InterPro" id="IPR003594">
    <property type="entry name" value="HATPase_dom"/>
</dbReference>
<dbReference type="GO" id="GO:0000155">
    <property type="term" value="F:phosphorelay sensor kinase activity"/>
    <property type="evidence" value="ECO:0007669"/>
    <property type="project" value="InterPro"/>
</dbReference>
<evidence type="ECO:0000313" key="11">
    <source>
        <dbReference type="EMBL" id="MBE1606182.1"/>
    </source>
</evidence>
<dbReference type="InterPro" id="IPR036890">
    <property type="entry name" value="HATPase_C_sf"/>
</dbReference>
<dbReference type="InterPro" id="IPR003661">
    <property type="entry name" value="HisK_dim/P_dom"/>
</dbReference>
<comment type="catalytic activity">
    <reaction evidence="1">
        <text>ATP + protein L-histidine = ADP + protein N-phospho-L-histidine.</text>
        <dbReference type="EC" id="2.7.13.3"/>
    </reaction>
</comment>
<dbReference type="Pfam" id="PF02518">
    <property type="entry name" value="HATPase_c"/>
    <property type="match status" value="1"/>
</dbReference>
<gene>
    <name evidence="11" type="ORF">HEB94_003030</name>
</gene>
<comment type="subcellular location">
    <subcellularLocation>
        <location evidence="2">Cell membrane</location>
    </subcellularLocation>
</comment>
<keyword evidence="12" id="KW-1185">Reference proteome</keyword>
<evidence type="ECO:0000256" key="7">
    <source>
        <dbReference type="ARBA" id="ARBA00023012"/>
    </source>
</evidence>
<keyword evidence="5" id="KW-0808">Transferase</keyword>
<dbReference type="SUPFAM" id="SSF55874">
    <property type="entry name" value="ATPase domain of HSP90 chaperone/DNA topoisomerase II/histidine kinase"/>
    <property type="match status" value="1"/>
</dbReference>
<reference evidence="11" key="1">
    <citation type="submission" date="2020-10" db="EMBL/GenBank/DDBJ databases">
        <title>Sequencing the genomes of 1000 actinobacteria strains.</title>
        <authorList>
            <person name="Klenk H.-P."/>
        </authorList>
    </citation>
    <scope>NUCLEOTIDE SEQUENCE</scope>
    <source>
        <strain evidence="11">DSM 45354</strain>
    </source>
</reference>
<comment type="caution">
    <text evidence="11">The sequence shown here is derived from an EMBL/GenBank/DDBJ whole genome shotgun (WGS) entry which is preliminary data.</text>
</comment>
<keyword evidence="9" id="KW-0732">Signal</keyword>
<dbReference type="PRINTS" id="PR00344">
    <property type="entry name" value="BCTRLSENSOR"/>
</dbReference>
<dbReference type="Pfam" id="PF00512">
    <property type="entry name" value="HisKA"/>
    <property type="match status" value="1"/>
</dbReference>
<dbReference type="SMART" id="SM00387">
    <property type="entry name" value="HATPase_c"/>
    <property type="match status" value="1"/>
</dbReference>
<dbReference type="AlphaFoldDB" id="A0A927R812"/>
<evidence type="ECO:0000256" key="5">
    <source>
        <dbReference type="ARBA" id="ARBA00022679"/>
    </source>
</evidence>
<evidence type="ECO:0000259" key="10">
    <source>
        <dbReference type="PROSITE" id="PS50109"/>
    </source>
</evidence>
<feature type="region of interest" description="Disordered" evidence="8">
    <location>
        <begin position="435"/>
        <end position="459"/>
    </location>
</feature>
<dbReference type="CDD" id="cd00075">
    <property type="entry name" value="HATPase"/>
    <property type="match status" value="1"/>
</dbReference>
<feature type="domain" description="Histidine kinase" evidence="10">
    <location>
        <begin position="217"/>
        <end position="429"/>
    </location>
</feature>
<keyword evidence="4" id="KW-0597">Phosphoprotein</keyword>
<dbReference type="SMART" id="SM00388">
    <property type="entry name" value="HisKA"/>
    <property type="match status" value="1"/>
</dbReference>
<dbReference type="InterPro" id="IPR004358">
    <property type="entry name" value="Sig_transdc_His_kin-like_C"/>
</dbReference>
<dbReference type="PANTHER" id="PTHR43711">
    <property type="entry name" value="TWO-COMPONENT HISTIDINE KINASE"/>
    <property type="match status" value="1"/>
</dbReference>
<organism evidence="11 12">
    <name type="scientific">Actinopolymorpha pittospori</name>
    <dbReference type="NCBI Taxonomy" id="648752"/>
    <lineage>
        <taxon>Bacteria</taxon>
        <taxon>Bacillati</taxon>
        <taxon>Actinomycetota</taxon>
        <taxon>Actinomycetes</taxon>
        <taxon>Propionibacteriales</taxon>
        <taxon>Actinopolymorphaceae</taxon>
        <taxon>Actinopolymorpha</taxon>
    </lineage>
</organism>
<evidence type="ECO:0000256" key="8">
    <source>
        <dbReference type="SAM" id="MobiDB-lite"/>
    </source>
</evidence>
<evidence type="ECO:0000256" key="3">
    <source>
        <dbReference type="ARBA" id="ARBA00012438"/>
    </source>
</evidence>
<dbReference type="Proteomes" id="UP000638648">
    <property type="component" value="Unassembled WGS sequence"/>
</dbReference>
<evidence type="ECO:0000256" key="2">
    <source>
        <dbReference type="ARBA" id="ARBA00004236"/>
    </source>
</evidence>
<accession>A0A927R812</accession>
<evidence type="ECO:0000313" key="12">
    <source>
        <dbReference type="Proteomes" id="UP000638648"/>
    </source>
</evidence>
<dbReference type="CDD" id="cd00082">
    <property type="entry name" value="HisKA"/>
    <property type="match status" value="1"/>
</dbReference>
<sequence length="459" mass="48097">MVGLCALILLAAGTATAFVERDRIIDSVDNSMSQQLRDFPTPRATLVDPGTGEVLTTPDEIFAVALRDHAPEQGEVFFAFVNGQLRQQSAGTEAASLGRDPAFVEAAQSLLGSGGPATGTAKTATGEVRVVVHPISGGDENSYAWVGVRDIAEVSGRVYDAARAFALVGLAGLLLFAVAGWPLVGRLVRTLGSVGGHASGLPLTFAPLTLQRQVLGDAGHELRTPITIMRGHLELLDTGDRSEVAAARSLVLDELDRMGRLVDDLSTLATADRADFLRIAPVNVGLLVKDIAEKARNLGTRNWLVESSEDVTVTADSQRLTQAMLQLADNAVRHTTESDTIALGTSVDQVTRSVHLWVRDTGTGVAAADSERIFRRFERAGEGTRGKGSGSGLGLAIVAAIARAHGGRVVLYSTPGVGATFTVVIPLAGDTGIRDDARTEGGGSRASHVRAVSPVRAVH</sequence>
<dbReference type="SUPFAM" id="SSF47384">
    <property type="entry name" value="Homodimeric domain of signal transducing histidine kinase"/>
    <property type="match status" value="1"/>
</dbReference>
<keyword evidence="7" id="KW-0902">Two-component regulatory system</keyword>
<protein>
    <recommendedName>
        <fullName evidence="3">histidine kinase</fullName>
        <ecNumber evidence="3">2.7.13.3</ecNumber>
    </recommendedName>
</protein>
<dbReference type="EMBL" id="JADBEM010000001">
    <property type="protein sequence ID" value="MBE1606182.1"/>
    <property type="molecule type" value="Genomic_DNA"/>
</dbReference>
<keyword evidence="6 11" id="KW-0418">Kinase</keyword>
<name>A0A927R812_9ACTN</name>
<dbReference type="PANTHER" id="PTHR43711:SF28">
    <property type="entry name" value="SENSOR HISTIDINE KINASE YXDK"/>
    <property type="match status" value="1"/>
</dbReference>
<dbReference type="InterPro" id="IPR036097">
    <property type="entry name" value="HisK_dim/P_sf"/>
</dbReference>
<feature type="chain" id="PRO_5039299267" description="histidine kinase" evidence="9">
    <location>
        <begin position="18"/>
        <end position="459"/>
    </location>
</feature>
<dbReference type="InterPro" id="IPR050736">
    <property type="entry name" value="Sensor_HK_Regulatory"/>
</dbReference>
<dbReference type="EC" id="2.7.13.3" evidence="3"/>
<proteinExistence type="predicted"/>
<feature type="signal peptide" evidence="9">
    <location>
        <begin position="1"/>
        <end position="17"/>
    </location>
</feature>
<evidence type="ECO:0000256" key="9">
    <source>
        <dbReference type="SAM" id="SignalP"/>
    </source>
</evidence>
<dbReference type="PROSITE" id="PS50109">
    <property type="entry name" value="HIS_KIN"/>
    <property type="match status" value="1"/>
</dbReference>
<dbReference type="InterPro" id="IPR005467">
    <property type="entry name" value="His_kinase_dom"/>
</dbReference>